<dbReference type="EMBL" id="JAODUP010000235">
    <property type="protein sequence ID" value="KAK2155634.1"/>
    <property type="molecule type" value="Genomic_DNA"/>
</dbReference>
<accession>A0AAD9N622</accession>
<dbReference type="CDD" id="cd00041">
    <property type="entry name" value="CUB"/>
    <property type="match status" value="1"/>
</dbReference>
<dbReference type="InterPro" id="IPR035914">
    <property type="entry name" value="Sperma_CUB_dom_sf"/>
</dbReference>
<feature type="domain" description="CUB" evidence="3">
    <location>
        <begin position="21"/>
        <end position="107"/>
    </location>
</feature>
<gene>
    <name evidence="4" type="ORF">LSH36_235g02045</name>
</gene>
<protein>
    <recommendedName>
        <fullName evidence="3">CUB domain-containing protein</fullName>
    </recommendedName>
</protein>
<dbReference type="PROSITE" id="PS01180">
    <property type="entry name" value="CUB"/>
    <property type="match status" value="1"/>
</dbReference>
<evidence type="ECO:0000256" key="2">
    <source>
        <dbReference type="PROSITE-ProRule" id="PRU00059"/>
    </source>
</evidence>
<dbReference type="Proteomes" id="UP001208570">
    <property type="component" value="Unassembled WGS sequence"/>
</dbReference>
<evidence type="ECO:0000259" key="3">
    <source>
        <dbReference type="PROSITE" id="PS01180"/>
    </source>
</evidence>
<keyword evidence="1" id="KW-1015">Disulfide bond</keyword>
<evidence type="ECO:0000313" key="5">
    <source>
        <dbReference type="Proteomes" id="UP001208570"/>
    </source>
</evidence>
<dbReference type="Pfam" id="PF00431">
    <property type="entry name" value="CUB"/>
    <property type="match status" value="1"/>
</dbReference>
<evidence type="ECO:0000313" key="4">
    <source>
        <dbReference type="EMBL" id="KAK2155634.1"/>
    </source>
</evidence>
<proteinExistence type="predicted"/>
<dbReference type="InterPro" id="IPR000859">
    <property type="entry name" value="CUB_dom"/>
</dbReference>
<dbReference type="SUPFAM" id="SSF49854">
    <property type="entry name" value="Spermadhesin, CUB domain"/>
    <property type="match status" value="1"/>
</dbReference>
<comment type="caution">
    <text evidence="2">Lacks conserved residue(s) required for the propagation of feature annotation.</text>
</comment>
<evidence type="ECO:0000256" key="1">
    <source>
        <dbReference type="ARBA" id="ARBA00023157"/>
    </source>
</evidence>
<dbReference type="AlphaFoldDB" id="A0AAD9N622"/>
<sequence length="107" mass="12150">MSKEVTNYKKWCMCLYSTETCGGVIILNNKQTVENNYITSPGYREGSTYSDHTSCSWLIKAPEGYKVNLIFMDSNLDRFGLYCNSPVCSHWVEIKTKSSDLSITGPR</sequence>
<name>A0AAD9N622_9ANNE</name>
<dbReference type="Gene3D" id="2.60.120.290">
    <property type="entry name" value="Spermadhesin, CUB domain"/>
    <property type="match status" value="1"/>
</dbReference>
<comment type="caution">
    <text evidence="4">The sequence shown here is derived from an EMBL/GenBank/DDBJ whole genome shotgun (WGS) entry which is preliminary data.</text>
</comment>
<keyword evidence="5" id="KW-1185">Reference proteome</keyword>
<organism evidence="4 5">
    <name type="scientific">Paralvinella palmiformis</name>
    <dbReference type="NCBI Taxonomy" id="53620"/>
    <lineage>
        <taxon>Eukaryota</taxon>
        <taxon>Metazoa</taxon>
        <taxon>Spiralia</taxon>
        <taxon>Lophotrochozoa</taxon>
        <taxon>Annelida</taxon>
        <taxon>Polychaeta</taxon>
        <taxon>Sedentaria</taxon>
        <taxon>Canalipalpata</taxon>
        <taxon>Terebellida</taxon>
        <taxon>Terebelliformia</taxon>
        <taxon>Alvinellidae</taxon>
        <taxon>Paralvinella</taxon>
    </lineage>
</organism>
<reference evidence="4" key="1">
    <citation type="journal article" date="2023" name="Mol. Biol. Evol.">
        <title>Third-Generation Sequencing Reveals the Adaptive Role of the Epigenome in Three Deep-Sea Polychaetes.</title>
        <authorList>
            <person name="Perez M."/>
            <person name="Aroh O."/>
            <person name="Sun Y."/>
            <person name="Lan Y."/>
            <person name="Juniper S.K."/>
            <person name="Young C.R."/>
            <person name="Angers B."/>
            <person name="Qian P.Y."/>
        </authorList>
    </citation>
    <scope>NUCLEOTIDE SEQUENCE</scope>
    <source>
        <strain evidence="4">P08H-3</strain>
    </source>
</reference>